<sequence>MQFDHNTEEGRKMFAAVLCKKLNRVQARRERNDETERQLRDIEDRKCTTRELVSTSEAVHDVACDDDDDVECYLERMREESLKASANRSPRHNALSPSTFFLFYLRLYQPANDFVVGKKVLENILTEMLEGAGHENIKPLSLKKTFVNFNGPFSPERDCSKIICGISGASMGTMLMSSYQRSTNQFAPPPAPNTFNTSGVYYKEIRSVNQAAPIYDSSGVESMAPSAFSDTSRGSRRAPMIAPGLDTPRKTRRSLPSTGQRLMTISYKGIDGVPVVAHVPVSSRGITLKEFRRHFSISSHANVQFFFKSTCEDGSAPYQLLLVNDDSAYLPIFEGRITAELKRISPE</sequence>
<feature type="region of interest" description="Disordered" evidence="3">
    <location>
        <begin position="225"/>
        <end position="256"/>
    </location>
</feature>
<evidence type="ECO:0000313" key="5">
    <source>
        <dbReference type="EMBL" id="ETN76495.1"/>
    </source>
</evidence>
<dbReference type="PANTHER" id="PTHR46102:SF2">
    <property type="entry name" value="AXIN"/>
    <property type="match status" value="1"/>
</dbReference>
<evidence type="ECO:0000313" key="6">
    <source>
        <dbReference type="Proteomes" id="UP000053676"/>
    </source>
</evidence>
<evidence type="ECO:0000256" key="2">
    <source>
        <dbReference type="PROSITE-ProRule" id="PRU00069"/>
    </source>
</evidence>
<protein>
    <recommendedName>
        <fullName evidence="4">DIX domain-containing protein</fullName>
    </recommendedName>
</protein>
<dbReference type="GO" id="GO:0031625">
    <property type="term" value="F:ubiquitin protein ligase binding"/>
    <property type="evidence" value="ECO:0007669"/>
    <property type="project" value="TreeGrafter"/>
</dbReference>
<keyword evidence="1 2" id="KW-0879">Wnt signaling pathway</keyword>
<dbReference type="GO" id="GO:0090090">
    <property type="term" value="P:negative regulation of canonical Wnt signaling pathway"/>
    <property type="evidence" value="ECO:0007669"/>
    <property type="project" value="InterPro"/>
</dbReference>
<dbReference type="EMBL" id="KI660223">
    <property type="protein sequence ID" value="ETN76495.1"/>
    <property type="molecule type" value="Genomic_DNA"/>
</dbReference>
<dbReference type="PANTHER" id="PTHR46102">
    <property type="entry name" value="AXIN"/>
    <property type="match status" value="1"/>
</dbReference>
<dbReference type="InterPro" id="IPR029071">
    <property type="entry name" value="Ubiquitin-like_domsf"/>
</dbReference>
<dbReference type="Gene3D" id="2.40.240.130">
    <property type="match status" value="1"/>
</dbReference>
<evidence type="ECO:0000259" key="4">
    <source>
        <dbReference type="PROSITE" id="PS50841"/>
    </source>
</evidence>
<dbReference type="PROSITE" id="PS50841">
    <property type="entry name" value="DIX"/>
    <property type="match status" value="1"/>
</dbReference>
<name>W2T3B1_NECAM</name>
<dbReference type="AlphaFoldDB" id="W2T3B1"/>
<dbReference type="OMA" id="DDVECYL"/>
<gene>
    <name evidence="5" type="ORF">NECAME_03426</name>
</gene>
<organism evidence="5 6">
    <name type="scientific">Necator americanus</name>
    <name type="common">Human hookworm</name>
    <dbReference type="NCBI Taxonomy" id="51031"/>
    <lineage>
        <taxon>Eukaryota</taxon>
        <taxon>Metazoa</taxon>
        <taxon>Ecdysozoa</taxon>
        <taxon>Nematoda</taxon>
        <taxon>Chromadorea</taxon>
        <taxon>Rhabditida</taxon>
        <taxon>Rhabditina</taxon>
        <taxon>Rhabditomorpha</taxon>
        <taxon>Strongyloidea</taxon>
        <taxon>Ancylostomatidae</taxon>
        <taxon>Bunostominae</taxon>
        <taxon>Necator</taxon>
    </lineage>
</organism>
<dbReference type="GO" id="GO:0030877">
    <property type="term" value="C:beta-catenin destruction complex"/>
    <property type="evidence" value="ECO:0007669"/>
    <property type="project" value="TreeGrafter"/>
</dbReference>
<keyword evidence="6" id="KW-1185">Reference proteome</keyword>
<dbReference type="SUPFAM" id="SSF54236">
    <property type="entry name" value="Ubiquitin-like"/>
    <property type="match status" value="1"/>
</dbReference>
<evidence type="ECO:0000256" key="3">
    <source>
        <dbReference type="SAM" id="MobiDB-lite"/>
    </source>
</evidence>
<dbReference type="GO" id="GO:0005634">
    <property type="term" value="C:nucleus"/>
    <property type="evidence" value="ECO:0007669"/>
    <property type="project" value="TreeGrafter"/>
</dbReference>
<dbReference type="GO" id="GO:0048468">
    <property type="term" value="P:cell development"/>
    <property type="evidence" value="ECO:0007669"/>
    <property type="project" value="TreeGrafter"/>
</dbReference>
<dbReference type="InterPro" id="IPR043581">
    <property type="entry name" value="Axin-like"/>
</dbReference>
<dbReference type="GO" id="GO:0019901">
    <property type="term" value="F:protein kinase binding"/>
    <property type="evidence" value="ECO:0007669"/>
    <property type="project" value="TreeGrafter"/>
</dbReference>
<feature type="domain" description="DIX" evidence="4">
    <location>
        <begin position="259"/>
        <end position="345"/>
    </location>
</feature>
<dbReference type="Proteomes" id="UP000053676">
    <property type="component" value="Unassembled WGS sequence"/>
</dbReference>
<dbReference type="GO" id="GO:0008013">
    <property type="term" value="F:beta-catenin binding"/>
    <property type="evidence" value="ECO:0007669"/>
    <property type="project" value="TreeGrafter"/>
</dbReference>
<dbReference type="GO" id="GO:0032436">
    <property type="term" value="P:positive regulation of proteasomal ubiquitin-dependent protein catabolic process"/>
    <property type="evidence" value="ECO:0007669"/>
    <property type="project" value="TreeGrafter"/>
</dbReference>
<reference evidence="6" key="1">
    <citation type="journal article" date="2014" name="Nat. Genet.">
        <title>Genome of the human hookworm Necator americanus.</title>
        <authorList>
            <person name="Tang Y.T."/>
            <person name="Gao X."/>
            <person name="Rosa B.A."/>
            <person name="Abubucker S."/>
            <person name="Hallsworth-Pepin K."/>
            <person name="Martin J."/>
            <person name="Tyagi R."/>
            <person name="Heizer E."/>
            <person name="Zhang X."/>
            <person name="Bhonagiri-Palsikar V."/>
            <person name="Minx P."/>
            <person name="Warren W.C."/>
            <person name="Wang Q."/>
            <person name="Zhan B."/>
            <person name="Hotez P.J."/>
            <person name="Sternberg P.W."/>
            <person name="Dougall A."/>
            <person name="Gaze S.T."/>
            <person name="Mulvenna J."/>
            <person name="Sotillo J."/>
            <person name="Ranganathan S."/>
            <person name="Rabelo E.M."/>
            <person name="Wilson R.K."/>
            <person name="Felgner P.L."/>
            <person name="Bethony J."/>
            <person name="Hawdon J.M."/>
            <person name="Gasser R.B."/>
            <person name="Loukas A."/>
            <person name="Mitreva M."/>
        </authorList>
    </citation>
    <scope>NUCLEOTIDE SEQUENCE [LARGE SCALE GENOMIC DNA]</scope>
</reference>
<dbReference type="STRING" id="51031.W2T3B1"/>
<accession>W2T3B1</accession>
<dbReference type="GO" id="GO:0005886">
    <property type="term" value="C:plasma membrane"/>
    <property type="evidence" value="ECO:0007669"/>
    <property type="project" value="TreeGrafter"/>
</dbReference>
<evidence type="ECO:0000256" key="1">
    <source>
        <dbReference type="ARBA" id="ARBA00022687"/>
    </source>
</evidence>
<dbReference type="InterPro" id="IPR038207">
    <property type="entry name" value="DIX_dom_sf"/>
</dbReference>
<dbReference type="OrthoDB" id="10007451at2759"/>
<dbReference type="Pfam" id="PF00778">
    <property type="entry name" value="DIX"/>
    <property type="match status" value="1"/>
</dbReference>
<dbReference type="GO" id="GO:0060090">
    <property type="term" value="F:molecular adaptor activity"/>
    <property type="evidence" value="ECO:0007669"/>
    <property type="project" value="TreeGrafter"/>
</dbReference>
<dbReference type="GO" id="GO:0016055">
    <property type="term" value="P:Wnt signaling pathway"/>
    <property type="evidence" value="ECO:0007669"/>
    <property type="project" value="UniProtKB-KW"/>
</dbReference>
<dbReference type="InterPro" id="IPR001158">
    <property type="entry name" value="DIX"/>
</dbReference>
<dbReference type="KEGG" id="nai:NECAME_03426"/>
<proteinExistence type="predicted"/>